<gene>
    <name evidence="1" type="ORF">X975_24746</name>
</gene>
<dbReference type="EMBL" id="KK117352">
    <property type="protein sequence ID" value="KFM70248.1"/>
    <property type="molecule type" value="Genomic_DNA"/>
</dbReference>
<evidence type="ECO:0000313" key="2">
    <source>
        <dbReference type="Proteomes" id="UP000054359"/>
    </source>
</evidence>
<sequence>MEIIPSNKRGGTGKILFNDFIYVKQKEAGKYRRWRYVQQPGRGCLFTTLAITQPREGMPHNRSSKGDLIEVLKCRQRMKSIALCSPDKPTIVFAEEMASFNTIRIAPNA</sequence>
<dbReference type="OrthoDB" id="8192063at2759"/>
<name>A0A087TYQ9_STEMI</name>
<protein>
    <submittedName>
        <fullName evidence="1">Uncharacterized protein</fullName>
    </submittedName>
</protein>
<accession>A0A087TYQ9</accession>
<dbReference type="AlphaFoldDB" id="A0A087TYQ9"/>
<feature type="non-terminal residue" evidence="1">
    <location>
        <position position="109"/>
    </location>
</feature>
<reference evidence="1 2" key="1">
    <citation type="submission" date="2013-11" db="EMBL/GenBank/DDBJ databases">
        <title>Genome sequencing of Stegodyphus mimosarum.</title>
        <authorList>
            <person name="Bechsgaard J."/>
        </authorList>
    </citation>
    <scope>NUCLEOTIDE SEQUENCE [LARGE SCALE GENOMIC DNA]</scope>
</reference>
<evidence type="ECO:0000313" key="1">
    <source>
        <dbReference type="EMBL" id="KFM70248.1"/>
    </source>
</evidence>
<organism evidence="1 2">
    <name type="scientific">Stegodyphus mimosarum</name>
    <name type="common">African social velvet spider</name>
    <dbReference type="NCBI Taxonomy" id="407821"/>
    <lineage>
        <taxon>Eukaryota</taxon>
        <taxon>Metazoa</taxon>
        <taxon>Ecdysozoa</taxon>
        <taxon>Arthropoda</taxon>
        <taxon>Chelicerata</taxon>
        <taxon>Arachnida</taxon>
        <taxon>Araneae</taxon>
        <taxon>Araneomorphae</taxon>
        <taxon>Entelegynae</taxon>
        <taxon>Eresoidea</taxon>
        <taxon>Eresidae</taxon>
        <taxon>Stegodyphus</taxon>
    </lineage>
</organism>
<keyword evidence="2" id="KW-1185">Reference proteome</keyword>
<dbReference type="Proteomes" id="UP000054359">
    <property type="component" value="Unassembled WGS sequence"/>
</dbReference>
<proteinExistence type="predicted"/>